<evidence type="ECO:0000259" key="2">
    <source>
        <dbReference type="PROSITE" id="PS50883"/>
    </source>
</evidence>
<reference evidence="4 5" key="1">
    <citation type="submission" date="2021-07" db="EMBL/GenBank/DDBJ databases">
        <title>Paenibacillus radiodurans sp. nov., isolated from the southeastern edge of Tengger Desert.</title>
        <authorList>
            <person name="Zhang G."/>
        </authorList>
    </citation>
    <scope>NUCLEOTIDE SEQUENCE [LARGE SCALE GENOMIC DNA]</scope>
    <source>
        <strain evidence="4 5">DT7-4</strain>
    </source>
</reference>
<dbReference type="PROSITE" id="PS50112">
    <property type="entry name" value="PAS"/>
    <property type="match status" value="1"/>
</dbReference>
<feature type="domain" description="GGDEF" evidence="3">
    <location>
        <begin position="162"/>
        <end position="295"/>
    </location>
</feature>
<sequence length="558" mass="62794">MLSQNIHTPIVEALIQHNPIAMTVLNRTGEIIDINESASQMLGYDRQSLIGESFLTLIEPDSQQQILQKFEGIVQGELQDSTLLVRHRTGYSFDIGVVSSPLYKNKERIGALLISNDMSDRKRNLERIRYMAYYDDMTGLPNRRSFMMHLDESLVNSQRSGGLIAVLYMDVDRFKLINASFGRDFGDMLLLQVAERLTRGLAENDVVARMEGDEFAMLYRNAGSEKEVLAKTKNIMSILEDPFELQGVPLHMTVSIGVATNIVMEDDASVLIKKADMALGKVKDSGKNDCLLYSEAWDNSSLERLTLQHELKGAIQRGEFVLHYQPQYHLGTGKIVGVEALVRWQHPERGLVPPGFFIPQAEESGMIMQIGDWVLEEACRQNKAWQEDGLRHIPVSVNLSIRQFLQQNLTDKVANILARTGLKAEFLDLEITETMTMDVKHASRCLLDLTKLGVNISIDDFGTGYSSFHYLKNLPIGRLKIDRSFVRDIQQDPGDAAIVAAIIAMAHNLNLQVIAEGVENEVQMQFLQKHMCDEMQGYLWSPPVSGGKIAELLQARQQ</sequence>
<evidence type="ECO:0000259" key="1">
    <source>
        <dbReference type="PROSITE" id="PS50112"/>
    </source>
</evidence>
<accession>A0ABS7DDK4</accession>
<dbReference type="InterPro" id="IPR029787">
    <property type="entry name" value="Nucleotide_cyclase"/>
</dbReference>
<dbReference type="SMART" id="SM00267">
    <property type="entry name" value="GGDEF"/>
    <property type="match status" value="1"/>
</dbReference>
<dbReference type="InterPro" id="IPR043128">
    <property type="entry name" value="Rev_trsase/Diguanyl_cyclase"/>
</dbReference>
<dbReference type="InterPro" id="IPR001633">
    <property type="entry name" value="EAL_dom"/>
</dbReference>
<dbReference type="PANTHER" id="PTHR44757:SF2">
    <property type="entry name" value="BIOFILM ARCHITECTURE MAINTENANCE PROTEIN MBAA"/>
    <property type="match status" value="1"/>
</dbReference>
<dbReference type="Proteomes" id="UP000812277">
    <property type="component" value="Unassembled WGS sequence"/>
</dbReference>
<name>A0ABS7DDK4_9BACL</name>
<dbReference type="NCBIfam" id="TIGR00229">
    <property type="entry name" value="sensory_box"/>
    <property type="match status" value="1"/>
</dbReference>
<dbReference type="InterPro" id="IPR000160">
    <property type="entry name" value="GGDEF_dom"/>
</dbReference>
<dbReference type="Pfam" id="PF00990">
    <property type="entry name" value="GGDEF"/>
    <property type="match status" value="1"/>
</dbReference>
<dbReference type="PROSITE" id="PS50883">
    <property type="entry name" value="EAL"/>
    <property type="match status" value="1"/>
</dbReference>
<keyword evidence="5" id="KW-1185">Reference proteome</keyword>
<comment type="caution">
    <text evidence="4">The sequence shown here is derived from an EMBL/GenBank/DDBJ whole genome shotgun (WGS) entry which is preliminary data.</text>
</comment>
<dbReference type="SUPFAM" id="SSF55785">
    <property type="entry name" value="PYP-like sensor domain (PAS domain)"/>
    <property type="match status" value="1"/>
</dbReference>
<dbReference type="CDD" id="cd01948">
    <property type="entry name" value="EAL"/>
    <property type="match status" value="1"/>
</dbReference>
<dbReference type="Gene3D" id="3.30.450.20">
    <property type="entry name" value="PAS domain"/>
    <property type="match status" value="1"/>
</dbReference>
<dbReference type="Pfam" id="PF00989">
    <property type="entry name" value="PAS"/>
    <property type="match status" value="1"/>
</dbReference>
<dbReference type="InterPro" id="IPR035919">
    <property type="entry name" value="EAL_sf"/>
</dbReference>
<dbReference type="PROSITE" id="PS50887">
    <property type="entry name" value="GGDEF"/>
    <property type="match status" value="1"/>
</dbReference>
<evidence type="ECO:0000259" key="3">
    <source>
        <dbReference type="PROSITE" id="PS50887"/>
    </source>
</evidence>
<gene>
    <name evidence="4" type="ORF">K0T92_24155</name>
</gene>
<dbReference type="InterPro" id="IPR000014">
    <property type="entry name" value="PAS"/>
</dbReference>
<dbReference type="Gene3D" id="3.30.70.270">
    <property type="match status" value="1"/>
</dbReference>
<dbReference type="CDD" id="cd01949">
    <property type="entry name" value="GGDEF"/>
    <property type="match status" value="1"/>
</dbReference>
<evidence type="ECO:0000313" key="5">
    <source>
        <dbReference type="Proteomes" id="UP000812277"/>
    </source>
</evidence>
<dbReference type="EMBL" id="JAHZIJ010000032">
    <property type="protein sequence ID" value="MBW7477808.1"/>
    <property type="molecule type" value="Genomic_DNA"/>
</dbReference>
<feature type="domain" description="EAL" evidence="2">
    <location>
        <begin position="304"/>
        <end position="557"/>
    </location>
</feature>
<dbReference type="SMART" id="SM00052">
    <property type="entry name" value="EAL"/>
    <property type="match status" value="1"/>
</dbReference>
<dbReference type="Gene3D" id="3.20.20.450">
    <property type="entry name" value="EAL domain"/>
    <property type="match status" value="1"/>
</dbReference>
<dbReference type="SUPFAM" id="SSF141868">
    <property type="entry name" value="EAL domain-like"/>
    <property type="match status" value="1"/>
</dbReference>
<organism evidence="4 5">
    <name type="scientific">Paenibacillus oenotherae</name>
    <dbReference type="NCBI Taxonomy" id="1435645"/>
    <lineage>
        <taxon>Bacteria</taxon>
        <taxon>Bacillati</taxon>
        <taxon>Bacillota</taxon>
        <taxon>Bacilli</taxon>
        <taxon>Bacillales</taxon>
        <taxon>Paenibacillaceae</taxon>
        <taxon>Paenibacillus</taxon>
    </lineage>
</organism>
<dbReference type="SMART" id="SM00091">
    <property type="entry name" value="PAS"/>
    <property type="match status" value="1"/>
</dbReference>
<dbReference type="PANTHER" id="PTHR44757">
    <property type="entry name" value="DIGUANYLATE CYCLASE DGCP"/>
    <property type="match status" value="1"/>
</dbReference>
<dbReference type="InterPro" id="IPR013767">
    <property type="entry name" value="PAS_fold"/>
</dbReference>
<evidence type="ECO:0000313" key="4">
    <source>
        <dbReference type="EMBL" id="MBW7477808.1"/>
    </source>
</evidence>
<feature type="domain" description="PAS" evidence="1">
    <location>
        <begin position="7"/>
        <end position="77"/>
    </location>
</feature>
<dbReference type="SUPFAM" id="SSF55073">
    <property type="entry name" value="Nucleotide cyclase"/>
    <property type="match status" value="1"/>
</dbReference>
<protein>
    <submittedName>
        <fullName evidence="4">EAL domain-containing protein</fullName>
    </submittedName>
</protein>
<dbReference type="NCBIfam" id="TIGR00254">
    <property type="entry name" value="GGDEF"/>
    <property type="match status" value="1"/>
</dbReference>
<dbReference type="InterPro" id="IPR035965">
    <property type="entry name" value="PAS-like_dom_sf"/>
</dbReference>
<proteinExistence type="predicted"/>
<dbReference type="CDD" id="cd00130">
    <property type="entry name" value="PAS"/>
    <property type="match status" value="1"/>
</dbReference>
<dbReference type="InterPro" id="IPR052155">
    <property type="entry name" value="Biofilm_reg_signaling"/>
</dbReference>
<dbReference type="Pfam" id="PF00563">
    <property type="entry name" value="EAL"/>
    <property type="match status" value="1"/>
</dbReference>